<dbReference type="PRINTS" id="PR00111">
    <property type="entry name" value="ABHYDROLASE"/>
</dbReference>
<keyword evidence="4" id="KW-1185">Reference proteome</keyword>
<comment type="caution">
    <text evidence="3">The sequence shown here is derived from an EMBL/GenBank/DDBJ whole genome shotgun (WGS) entry which is preliminary data.</text>
</comment>
<dbReference type="InterPro" id="IPR029058">
    <property type="entry name" value="AB_hydrolase_fold"/>
</dbReference>
<feature type="domain" description="AB hydrolase-1" evidence="2">
    <location>
        <begin position="103"/>
        <end position="213"/>
    </location>
</feature>
<sequence length="422" mass="45795">MSFIHRIGLLPEQGGGGGGGTSLIVAGTVIATAALLSFLNRALWPTPPKRLCSPLHTVLPRLSRDELDELEYKPDSFAGARDVDTPYGSIRVYEWGPLTGDKVLFVHGITTSCMTLTKLAKALVSEKGCRVMLFDLFGRGFSDNPSDLPHDARLYTTQILLALASSRETSWTDPKDPFKLVGYSLGGGIAVHFAASFPHLVSSLVLLAPAGLIRPESFGVVMRAIFTSGLVPPHLLSWITKKRLRKPIRATSRRGVSGNGRGTDPATNTDADTKPKPDPVSASLTEAADTDSLFSPAGGDDGSDDDFGEPRRALEQRVLRHVHWQLSNHDGFVAAFMSSIRDAPLIGQEEAWRKLARREPGTTAVILARDDEIIDPDEYAADALPLVGGPDRVRWSVVQGGHDFPMTYARETLKEMYAAWGM</sequence>
<dbReference type="Proteomes" id="UP000078237">
    <property type="component" value="Unassembled WGS sequence"/>
</dbReference>
<dbReference type="InterPro" id="IPR000073">
    <property type="entry name" value="AB_hydrolase_1"/>
</dbReference>
<reference evidence="3 4" key="1">
    <citation type="journal article" date="2016" name="Genome Announc.">
        <title>Genome Sequence of Madurella mycetomatis mm55, Isolated from a Human Mycetoma Case in Sudan.</title>
        <authorList>
            <person name="Smit S."/>
            <person name="Derks M.F."/>
            <person name="Bervoets S."/>
            <person name="Fahal A."/>
            <person name="van Leeuwen W."/>
            <person name="van Belkum A."/>
            <person name="van de Sande W.W."/>
        </authorList>
    </citation>
    <scope>NUCLEOTIDE SEQUENCE [LARGE SCALE GENOMIC DNA]</scope>
    <source>
        <strain evidence="4">mm55</strain>
    </source>
</reference>
<dbReference type="SUPFAM" id="SSF53474">
    <property type="entry name" value="alpha/beta-Hydrolases"/>
    <property type="match status" value="1"/>
</dbReference>
<dbReference type="OrthoDB" id="408373at2759"/>
<organism evidence="3 4">
    <name type="scientific">Madurella mycetomatis</name>
    <dbReference type="NCBI Taxonomy" id="100816"/>
    <lineage>
        <taxon>Eukaryota</taxon>
        <taxon>Fungi</taxon>
        <taxon>Dikarya</taxon>
        <taxon>Ascomycota</taxon>
        <taxon>Pezizomycotina</taxon>
        <taxon>Sordariomycetes</taxon>
        <taxon>Sordariomycetidae</taxon>
        <taxon>Sordariales</taxon>
        <taxon>Sordariales incertae sedis</taxon>
        <taxon>Madurella</taxon>
    </lineage>
</organism>
<dbReference type="VEuPathDB" id="FungiDB:MMYC01_204331"/>
<dbReference type="PANTHER" id="PTHR43689:SF8">
    <property type="entry name" value="ALPHA_BETA-HYDROLASES SUPERFAMILY PROTEIN"/>
    <property type="match status" value="1"/>
</dbReference>
<dbReference type="Pfam" id="PF00561">
    <property type="entry name" value="Abhydrolase_1"/>
    <property type="match status" value="1"/>
</dbReference>
<name>A0A175W9L7_9PEZI</name>
<feature type="region of interest" description="Disordered" evidence="1">
    <location>
        <begin position="249"/>
        <end position="309"/>
    </location>
</feature>
<protein>
    <submittedName>
        <fullName evidence="3">Protein phosphatase methylesterase 1</fullName>
    </submittedName>
</protein>
<evidence type="ECO:0000256" key="1">
    <source>
        <dbReference type="SAM" id="MobiDB-lite"/>
    </source>
</evidence>
<proteinExistence type="predicted"/>
<dbReference type="PANTHER" id="PTHR43689">
    <property type="entry name" value="HYDROLASE"/>
    <property type="match status" value="1"/>
</dbReference>
<evidence type="ECO:0000259" key="2">
    <source>
        <dbReference type="Pfam" id="PF00561"/>
    </source>
</evidence>
<dbReference type="EMBL" id="LCTW02000068">
    <property type="protein sequence ID" value="KXX80141.1"/>
    <property type="molecule type" value="Genomic_DNA"/>
</dbReference>
<dbReference type="STRING" id="100816.A0A175W9L7"/>
<evidence type="ECO:0000313" key="3">
    <source>
        <dbReference type="EMBL" id="KXX80141.1"/>
    </source>
</evidence>
<dbReference type="Gene3D" id="3.40.50.1820">
    <property type="entry name" value="alpha/beta hydrolase"/>
    <property type="match status" value="1"/>
</dbReference>
<accession>A0A175W9L7</accession>
<dbReference type="AlphaFoldDB" id="A0A175W9L7"/>
<gene>
    <name evidence="3" type="ORF">MMYC01_204331</name>
</gene>
<evidence type="ECO:0000313" key="4">
    <source>
        <dbReference type="Proteomes" id="UP000078237"/>
    </source>
</evidence>